<sequence>MHMDEGAFEKVMRTINLSKDLRGAKTGDAAEISDALALKLSNHFDPEDIGVEELEQLLESINEESRAYILEVLGDTSDISKIQQEEIRNPEFARVIQRIFSAKKCVADLIEYVRDYEPDDEAGEFAAKCLSAFAEVNSLLLERDVVPLLRRGIYSEDIKSAIAVWHSNSESKATDEEFWQTELSARKGILERLIGGYAVFLQREFHVGSTNVEGKGSKRSDFAMVDRENRNLSLVEIKTPSTKLVGAEYRGTHPLSQELSGTVSQVMIQRNEILQNFYQKRACSDTVFEVFAPRCFIIAGSLKSLGGDQNKIKAFEIQRQVIAPHVTIVTFDELYHQFATFHQV</sequence>
<dbReference type="RefSeq" id="WP_102825079.1">
    <property type="nucleotide sequence ID" value="NZ_CP139348.1"/>
</dbReference>
<name>A0A2N8S296_STUST</name>
<evidence type="ECO:0000313" key="3">
    <source>
        <dbReference type="Proteomes" id="UP000235925"/>
    </source>
</evidence>
<protein>
    <recommendedName>
        <fullName evidence="1">Shedu protein SduA C-terminal domain-containing protein</fullName>
    </recommendedName>
</protein>
<comment type="caution">
    <text evidence="2">The sequence shown here is derived from an EMBL/GenBank/DDBJ whole genome shotgun (WGS) entry which is preliminary data.</text>
</comment>
<dbReference type="InterPro" id="IPR025359">
    <property type="entry name" value="SduA_C"/>
</dbReference>
<accession>A0A2N8S296</accession>
<gene>
    <name evidence="2" type="ORF">CXK92_11055</name>
</gene>
<dbReference type="AlphaFoldDB" id="A0A2N8S296"/>
<dbReference type="SUPFAM" id="SSF48371">
    <property type="entry name" value="ARM repeat"/>
    <property type="match status" value="1"/>
</dbReference>
<dbReference type="Proteomes" id="UP000235925">
    <property type="component" value="Unassembled WGS sequence"/>
</dbReference>
<dbReference type="EMBL" id="POUN01000003">
    <property type="protein sequence ID" value="PNF80745.1"/>
    <property type="molecule type" value="Genomic_DNA"/>
</dbReference>
<reference evidence="2 3" key="1">
    <citation type="submission" date="2018-01" db="EMBL/GenBank/DDBJ databases">
        <title>Denitrification phenotypes of diverse strains of Pseudomonas stutzeri.</title>
        <authorList>
            <person name="Milligan D.A."/>
            <person name="Bergaust L."/>
            <person name="Bakken L.R."/>
            <person name="Frostegard A."/>
        </authorList>
    </citation>
    <scope>NUCLEOTIDE SEQUENCE [LARGE SCALE GENOMIC DNA]</scope>
    <source>
        <strain evidence="2 3">KC</strain>
    </source>
</reference>
<proteinExistence type="predicted"/>
<dbReference type="OrthoDB" id="6823184at2"/>
<evidence type="ECO:0000313" key="2">
    <source>
        <dbReference type="EMBL" id="PNF80745.1"/>
    </source>
</evidence>
<dbReference type="InterPro" id="IPR016024">
    <property type="entry name" value="ARM-type_fold"/>
</dbReference>
<evidence type="ECO:0000259" key="1">
    <source>
        <dbReference type="Pfam" id="PF14082"/>
    </source>
</evidence>
<feature type="domain" description="Shedu protein SduA C-terminal" evidence="1">
    <location>
        <begin position="174"/>
        <end position="335"/>
    </location>
</feature>
<dbReference type="Pfam" id="PF14082">
    <property type="entry name" value="SduA_C"/>
    <property type="match status" value="1"/>
</dbReference>
<organism evidence="2 3">
    <name type="scientific">Stutzerimonas stutzeri</name>
    <name type="common">Pseudomonas stutzeri</name>
    <dbReference type="NCBI Taxonomy" id="316"/>
    <lineage>
        <taxon>Bacteria</taxon>
        <taxon>Pseudomonadati</taxon>
        <taxon>Pseudomonadota</taxon>
        <taxon>Gammaproteobacteria</taxon>
        <taxon>Pseudomonadales</taxon>
        <taxon>Pseudomonadaceae</taxon>
        <taxon>Stutzerimonas</taxon>
    </lineage>
</organism>